<name>A0ABM1IVM0_POLDO</name>
<dbReference type="SUPFAM" id="SSF49562">
    <property type="entry name" value="C2 domain (Calcium/lipid-binding domain, CaLB)"/>
    <property type="match status" value="2"/>
</dbReference>
<dbReference type="InterPro" id="IPR000008">
    <property type="entry name" value="C2_dom"/>
</dbReference>
<feature type="region of interest" description="Disordered" evidence="1">
    <location>
        <begin position="1648"/>
        <end position="1674"/>
    </location>
</feature>
<evidence type="ECO:0000313" key="3">
    <source>
        <dbReference type="Proteomes" id="UP000694924"/>
    </source>
</evidence>
<sequence>MDSKVRLCRSLPPMVDGKIHGYLWLIIDEVIWYKNNPGNTIVLASWWGEQDNAKFRPIDVKTNTVRSSQDTAEIYSIRTNSNLFKEYIKNCETIELVVINEEVNEIVGTSEINGLLDIFEQKPFFKYFPILDINKSKIGEVHIGIKFNLNASKAATMRLKAHKLQEKQSKNKVLLSPRNADSHDKELDIGDTFLSEKFTNINKNRSDTPVKQDIYRSILKTKRAKFQEPLYNCNSAVTDTLVAQVVARAQKLRGAILKETYDEDPLALSDTDSSNGFPNDVPLCKEAKLYEYFLGKKMSASDEHKALNTLRSTSPTPSLIDLASEAIASSQSNNAPINDNKTSKTSLSTSNSMIESLTKCLSRDKQNEMSPLDHVDSIRIFIELFVLSPAGYRRVKSSYVSRNDNMLLSVTYFVQYNTNFKPVMQTNHKLPRDDKSIRISSKHKSGQVIHFNNERIYNLPKFNVHQDVPLCFKILFRHLNQRSPTELGSGMMYISDIVKTENLSLSQRLAVINKGIKIGELKITTELGCDSIHFGKQYIEAVMSGKENIPVLNVKSLLNTDIDKCKTATGTKSKTNNSVSSQSSSTKRIDCLHMDNTSNMITRKDASEHNDQNIDDRKVDVADPNSKNHNNILLHGLIYIAEGKDLLELNTFLICRAFWLQDKGTSQLCSNTRNPYYHFCQLVPLIYGNALLERIKDNYIIVEVYYKNSIGMNNLLGIAKLPVHQLYVAYRDPIVLPHLLSSKYPIISVDEWISINNPVTSQSCGQLHALVALGTAEQIALLEMSRGLKCQTVMVPQAIHDYSYNYNDQRKQTDNTSEIMRTVDLGLQTNNEISQYKDNHMHHMDAVNRNNSNVINFKTQESQTDISTFKEPKLMSNNIPQDDVLNSDRLVLHTLVDRLAHALNVTKTKNQAAQTEQETNRKKRTDIEEESCINSLRCNSMSDDSNSDSPGNNLYRFPTEMYRSVGVGAEFDEPIKQGPSSTYNNNTYYYPPTNVQNVENKTISLTNNDESSFRAVIEIECALHLPKVDKLNGSIEPSTYVTFQTTQADSTNQLQSYTITNVYPHNCNPRWEWKCDIKLPTELLTHDERQLILKVWRLFNPDISTHIDMERDVVIGFAAIDISVLTTGFPSVSGWFHIMDFTGKCNGQIKVGITPLDNISAFVKSSTSTSTTQIPFCDSSRSNKSSLYSNNIFLNNIQSSNIQQAPVTATYNTTTSSYTDFDNHIGHPTIDITQSFEDVSMSFLSSSLKQKLAELDEITKRLQSRLDDVTNTAFEDYFDNDFDLNEIHNDNENIENRNTDVILPTAAQVSDMHDMHDMHDTHQNTSTNCMYTRVHTNNTNNTNNEYKQLPERMNDNLVTNVNVSNTRDTLNPISQSNSNLLNNHYQQDYHTQNDNALYNTETYPLRGTKVHINHLLDKLSLERPVEPYITVGSSMRRNVIDLLTTVQKDNAQNNNKSKHEIMKKLKPMQVENMSNSTHPNLVPTTTNTTTIDNQNLHASHSKISTVIREELVAEENNDTLKNDDELTNLLITSNVRHMDLDNIFNPLLYQHLVPDLQVSNSVSPETQAVEQLDTRYSKSFGIVINNGLDDMQDKIEPITLSPDKKINEKDKGTTEESSGNAEIFRLTPSGISENVDGNIHVTVIHNPTNNNLMASNSTESTTTISLGKSSTRQSEIELDENSYYNSSDISVSAASRQAPDGGNPIEDSSKILSQKQTTDTSDLSSSS</sequence>
<evidence type="ECO:0000313" key="4">
    <source>
        <dbReference type="RefSeq" id="XP_015184257.1"/>
    </source>
</evidence>
<evidence type="ECO:0000259" key="2">
    <source>
        <dbReference type="PROSITE" id="PS50004"/>
    </source>
</evidence>
<dbReference type="PROSITE" id="PS50004">
    <property type="entry name" value="C2"/>
    <property type="match status" value="1"/>
</dbReference>
<feature type="compositionally biased region" description="Basic and acidic residues" evidence="1">
    <location>
        <begin position="1599"/>
        <end position="1614"/>
    </location>
</feature>
<dbReference type="RefSeq" id="XP_015184257.1">
    <property type="nucleotide sequence ID" value="XM_015328771.1"/>
</dbReference>
<feature type="compositionally biased region" description="Polar residues" evidence="1">
    <location>
        <begin position="1648"/>
        <end position="1673"/>
    </location>
</feature>
<dbReference type="InterPro" id="IPR035892">
    <property type="entry name" value="C2_domain_sf"/>
</dbReference>
<feature type="compositionally biased region" description="Low complexity" evidence="1">
    <location>
        <begin position="1717"/>
        <end position="1727"/>
    </location>
</feature>
<proteinExistence type="predicted"/>
<reference evidence="4" key="1">
    <citation type="submission" date="2025-08" db="UniProtKB">
        <authorList>
            <consortium name="RefSeq"/>
        </authorList>
    </citation>
    <scope>IDENTIFICATION</scope>
    <source>
        <tissue evidence="4">Whole body</tissue>
    </source>
</reference>
<gene>
    <name evidence="4" type="primary">LOC107070506</name>
</gene>
<dbReference type="Proteomes" id="UP000694924">
    <property type="component" value="Unplaced"/>
</dbReference>
<dbReference type="PANTHER" id="PTHR21254:SF1">
    <property type="entry name" value="C2 DOMAIN-CONTAINING PROTEIN 3"/>
    <property type="match status" value="1"/>
</dbReference>
<accession>A0ABM1IVM0</accession>
<dbReference type="Pfam" id="PF00168">
    <property type="entry name" value="C2"/>
    <property type="match status" value="1"/>
</dbReference>
<feature type="region of interest" description="Disordered" evidence="1">
    <location>
        <begin position="907"/>
        <end position="928"/>
    </location>
</feature>
<evidence type="ECO:0000256" key="1">
    <source>
        <dbReference type="SAM" id="MobiDB-lite"/>
    </source>
</evidence>
<protein>
    <submittedName>
        <fullName evidence="4">C2 domain-containing protein 3-like isoform X1</fullName>
    </submittedName>
</protein>
<dbReference type="Pfam" id="PF25339">
    <property type="entry name" value="C2_C2CD3_N"/>
    <property type="match status" value="1"/>
</dbReference>
<feature type="compositionally biased region" description="Polar residues" evidence="1">
    <location>
        <begin position="907"/>
        <end position="917"/>
    </location>
</feature>
<dbReference type="GeneID" id="107070506"/>
<dbReference type="Gene3D" id="2.60.40.150">
    <property type="entry name" value="C2 domain"/>
    <property type="match status" value="1"/>
</dbReference>
<keyword evidence="3" id="KW-1185">Reference proteome</keyword>
<dbReference type="PANTHER" id="PTHR21254">
    <property type="entry name" value="C2 DOMAIN-CONTAINING PROTEIN 3"/>
    <property type="match status" value="1"/>
</dbReference>
<organism evidence="3 4">
    <name type="scientific">Polistes dominula</name>
    <name type="common">European paper wasp</name>
    <name type="synonym">Vespa dominula</name>
    <dbReference type="NCBI Taxonomy" id="743375"/>
    <lineage>
        <taxon>Eukaryota</taxon>
        <taxon>Metazoa</taxon>
        <taxon>Ecdysozoa</taxon>
        <taxon>Arthropoda</taxon>
        <taxon>Hexapoda</taxon>
        <taxon>Insecta</taxon>
        <taxon>Pterygota</taxon>
        <taxon>Neoptera</taxon>
        <taxon>Endopterygota</taxon>
        <taxon>Hymenoptera</taxon>
        <taxon>Apocrita</taxon>
        <taxon>Aculeata</taxon>
        <taxon>Vespoidea</taxon>
        <taxon>Vespidae</taxon>
        <taxon>Polistinae</taxon>
        <taxon>Polistini</taxon>
        <taxon>Polistes</taxon>
    </lineage>
</organism>
<dbReference type="InterPro" id="IPR057537">
    <property type="entry name" value="C2_C2CD3_N"/>
</dbReference>
<feature type="region of interest" description="Disordered" evidence="1">
    <location>
        <begin position="1599"/>
        <end position="1623"/>
    </location>
</feature>
<feature type="domain" description="C2" evidence="2">
    <location>
        <begin position="997"/>
        <end position="1136"/>
    </location>
</feature>
<dbReference type="CDD" id="cd00030">
    <property type="entry name" value="C2"/>
    <property type="match status" value="1"/>
</dbReference>
<feature type="region of interest" description="Disordered" evidence="1">
    <location>
        <begin position="1690"/>
        <end position="1727"/>
    </location>
</feature>